<dbReference type="Proteomes" id="UP000501812">
    <property type="component" value="Chromosome"/>
</dbReference>
<accession>A0A858RIS2</accession>
<dbReference type="InterPro" id="IPR002637">
    <property type="entry name" value="RdgB/HAM1"/>
</dbReference>
<evidence type="ECO:0000256" key="10">
    <source>
        <dbReference type="HAMAP-Rule" id="MF_01405"/>
    </source>
</evidence>
<feature type="binding site" evidence="10">
    <location>
        <position position="73"/>
    </location>
    <ligand>
        <name>Mg(2+)</name>
        <dbReference type="ChEBI" id="CHEBI:18420"/>
    </ligand>
</feature>
<comment type="catalytic activity">
    <reaction evidence="10">
        <text>ITP + H2O = IMP + diphosphate + H(+)</text>
        <dbReference type="Rhea" id="RHEA:29399"/>
        <dbReference type="ChEBI" id="CHEBI:15377"/>
        <dbReference type="ChEBI" id="CHEBI:15378"/>
        <dbReference type="ChEBI" id="CHEBI:33019"/>
        <dbReference type="ChEBI" id="CHEBI:58053"/>
        <dbReference type="ChEBI" id="CHEBI:61402"/>
        <dbReference type="EC" id="3.6.1.66"/>
    </reaction>
</comment>
<dbReference type="InterPro" id="IPR020922">
    <property type="entry name" value="dITP/XTP_pyrophosphatase"/>
</dbReference>
<dbReference type="SUPFAM" id="SSF52972">
    <property type="entry name" value="ITPase-like"/>
    <property type="match status" value="1"/>
</dbReference>
<feature type="binding site" evidence="10">
    <location>
        <begin position="12"/>
        <end position="17"/>
    </location>
    <ligand>
        <name>substrate</name>
    </ligand>
</feature>
<dbReference type="PANTHER" id="PTHR11067">
    <property type="entry name" value="INOSINE TRIPHOSPHATE PYROPHOSPHATASE/HAM1 PROTEIN"/>
    <property type="match status" value="1"/>
</dbReference>
<keyword evidence="13" id="KW-1185">Reference proteome</keyword>
<evidence type="ECO:0000256" key="11">
    <source>
        <dbReference type="RuleBase" id="RU003781"/>
    </source>
</evidence>
<evidence type="ECO:0000256" key="7">
    <source>
        <dbReference type="ARBA" id="ARBA00023080"/>
    </source>
</evidence>
<dbReference type="CDD" id="cd00515">
    <property type="entry name" value="HAM1"/>
    <property type="match status" value="1"/>
</dbReference>
<evidence type="ECO:0000256" key="2">
    <source>
        <dbReference type="ARBA" id="ARBA00011738"/>
    </source>
</evidence>
<dbReference type="PANTHER" id="PTHR11067:SF9">
    <property type="entry name" value="INOSINE TRIPHOSPHATE PYROPHOSPHATASE"/>
    <property type="match status" value="1"/>
</dbReference>
<evidence type="ECO:0000256" key="6">
    <source>
        <dbReference type="ARBA" id="ARBA00022842"/>
    </source>
</evidence>
<name>A0A858RIS2_9BACT</name>
<evidence type="ECO:0000256" key="9">
    <source>
        <dbReference type="ARBA" id="ARBA00052017"/>
    </source>
</evidence>
<dbReference type="AlphaFoldDB" id="A0A858RIS2"/>
<proteinExistence type="inferred from homology"/>
<feature type="active site" description="Proton acceptor" evidence="10">
    <location>
        <position position="73"/>
    </location>
</feature>
<dbReference type="InterPro" id="IPR029001">
    <property type="entry name" value="ITPase-like_fam"/>
</dbReference>
<protein>
    <recommendedName>
        <fullName evidence="10">dITP/XTP pyrophosphatase</fullName>
        <ecNumber evidence="10">3.6.1.66</ecNumber>
    </recommendedName>
    <alternativeName>
        <fullName evidence="10">Non-canonical purine NTP pyrophosphatase</fullName>
    </alternativeName>
    <alternativeName>
        <fullName evidence="10">Non-standard purine NTP pyrophosphatase</fullName>
    </alternativeName>
    <alternativeName>
        <fullName evidence="10">Nucleoside-triphosphate diphosphatase</fullName>
    </alternativeName>
    <alternativeName>
        <fullName evidence="10">Nucleoside-triphosphate pyrophosphatase</fullName>
        <shortName evidence="10">NTPase</shortName>
    </alternativeName>
</protein>
<comment type="similarity">
    <text evidence="1 10 11">Belongs to the HAM1 NTPase family.</text>
</comment>
<comment type="cofactor">
    <cofactor evidence="10">
        <name>Mg(2+)</name>
        <dbReference type="ChEBI" id="CHEBI:18420"/>
    </cofactor>
    <text evidence="10">Binds 1 Mg(2+) ion per subunit.</text>
</comment>
<evidence type="ECO:0000256" key="3">
    <source>
        <dbReference type="ARBA" id="ARBA00022723"/>
    </source>
</evidence>
<feature type="binding site" evidence="10">
    <location>
        <position position="74"/>
    </location>
    <ligand>
        <name>substrate</name>
    </ligand>
</feature>
<dbReference type="GO" id="GO:0005829">
    <property type="term" value="C:cytosol"/>
    <property type="evidence" value="ECO:0007669"/>
    <property type="project" value="TreeGrafter"/>
</dbReference>
<dbReference type="GO" id="GO:0036220">
    <property type="term" value="F:ITP diphosphatase activity"/>
    <property type="evidence" value="ECO:0007669"/>
    <property type="project" value="UniProtKB-UniRule"/>
</dbReference>
<comment type="catalytic activity">
    <reaction evidence="9 10">
        <text>XTP + H2O = XMP + diphosphate + H(+)</text>
        <dbReference type="Rhea" id="RHEA:28610"/>
        <dbReference type="ChEBI" id="CHEBI:15377"/>
        <dbReference type="ChEBI" id="CHEBI:15378"/>
        <dbReference type="ChEBI" id="CHEBI:33019"/>
        <dbReference type="ChEBI" id="CHEBI:57464"/>
        <dbReference type="ChEBI" id="CHEBI:61314"/>
        <dbReference type="EC" id="3.6.1.66"/>
    </reaction>
</comment>
<comment type="subunit">
    <text evidence="2 10">Homodimer.</text>
</comment>
<feature type="binding site" evidence="10">
    <location>
        <begin position="154"/>
        <end position="157"/>
    </location>
    <ligand>
        <name>substrate</name>
    </ligand>
</feature>
<dbReference type="HAMAP" id="MF_01405">
    <property type="entry name" value="Non_canon_purine_NTPase"/>
    <property type="match status" value="1"/>
</dbReference>
<dbReference type="GO" id="GO:0009117">
    <property type="term" value="P:nucleotide metabolic process"/>
    <property type="evidence" value="ECO:0007669"/>
    <property type="project" value="UniProtKB-KW"/>
</dbReference>
<sequence>MPSELPVLVIATRNAHKTQEIREMIGDRYKVLDVNDFPALPAVDETGTTFLENATLKAVAISGEVTGLVLSDDSGLEVDALGGAPGVWSSSYGGEEGNHPKNNARLMVEMAGKSDRAARFRCTMVLAKGGQVLADFSGTVEGRILEQPYGAGGFGYDPLFAPEGHDRSFAELGAEVKNALSHRGRALAQLVEWLEKTS</sequence>
<gene>
    <name evidence="12" type="primary">rdgB</name>
    <name evidence="12" type="ORF">HHL09_11785</name>
</gene>
<dbReference type="Pfam" id="PF01725">
    <property type="entry name" value="Ham1p_like"/>
    <property type="match status" value="1"/>
</dbReference>
<evidence type="ECO:0000256" key="1">
    <source>
        <dbReference type="ARBA" id="ARBA00008023"/>
    </source>
</evidence>
<dbReference type="EMBL" id="CP051774">
    <property type="protein sequence ID" value="QJE96434.1"/>
    <property type="molecule type" value="Genomic_DNA"/>
</dbReference>
<organism evidence="12 13">
    <name type="scientific">Luteolibacter luteus</name>
    <dbReference type="NCBI Taxonomy" id="2728835"/>
    <lineage>
        <taxon>Bacteria</taxon>
        <taxon>Pseudomonadati</taxon>
        <taxon>Verrucomicrobiota</taxon>
        <taxon>Verrucomicrobiia</taxon>
        <taxon>Verrucomicrobiales</taxon>
        <taxon>Verrucomicrobiaceae</taxon>
        <taxon>Luteolibacter</taxon>
    </lineage>
</organism>
<keyword evidence="7 10" id="KW-0546">Nucleotide metabolism</keyword>
<dbReference type="GO" id="GO:0000166">
    <property type="term" value="F:nucleotide binding"/>
    <property type="evidence" value="ECO:0007669"/>
    <property type="project" value="UniProtKB-KW"/>
</dbReference>
<dbReference type="GO" id="GO:0036222">
    <property type="term" value="F:XTP diphosphatase activity"/>
    <property type="evidence" value="ECO:0007669"/>
    <property type="project" value="UniProtKB-UniRule"/>
</dbReference>
<dbReference type="EC" id="3.6.1.66" evidence="10"/>
<dbReference type="KEGG" id="luo:HHL09_11785"/>
<comment type="function">
    <text evidence="10">Pyrophosphatase that catalyzes the hydrolysis of nucleoside triphosphates to their monophosphate derivatives, with a high preference for the non-canonical purine nucleotides XTP (xanthosine triphosphate), dITP (deoxyinosine triphosphate) and ITP. Seems to function as a house-cleaning enzyme that removes non-canonical purine nucleotides from the nucleotide pool, thus preventing their incorporation into DNA/RNA and avoiding chromosomal lesions.</text>
</comment>
<feature type="binding site" evidence="10">
    <location>
        <position position="44"/>
    </location>
    <ligand>
        <name>Mg(2+)</name>
        <dbReference type="ChEBI" id="CHEBI:18420"/>
    </ligand>
</feature>
<dbReference type="GO" id="GO:0009146">
    <property type="term" value="P:purine nucleoside triphosphate catabolic process"/>
    <property type="evidence" value="ECO:0007669"/>
    <property type="project" value="UniProtKB-UniRule"/>
</dbReference>
<dbReference type="NCBIfam" id="TIGR00042">
    <property type="entry name" value="RdgB/HAM1 family non-canonical purine NTP pyrophosphatase"/>
    <property type="match status" value="1"/>
</dbReference>
<dbReference type="Gene3D" id="3.90.950.10">
    <property type="match status" value="1"/>
</dbReference>
<evidence type="ECO:0000256" key="4">
    <source>
        <dbReference type="ARBA" id="ARBA00022741"/>
    </source>
</evidence>
<comment type="catalytic activity">
    <reaction evidence="8 10">
        <text>dITP + H2O = dIMP + diphosphate + H(+)</text>
        <dbReference type="Rhea" id="RHEA:28342"/>
        <dbReference type="ChEBI" id="CHEBI:15377"/>
        <dbReference type="ChEBI" id="CHEBI:15378"/>
        <dbReference type="ChEBI" id="CHEBI:33019"/>
        <dbReference type="ChEBI" id="CHEBI:61194"/>
        <dbReference type="ChEBI" id="CHEBI:61382"/>
        <dbReference type="EC" id="3.6.1.66"/>
    </reaction>
</comment>
<dbReference type="GO" id="GO:0035870">
    <property type="term" value="F:dITP diphosphatase activity"/>
    <property type="evidence" value="ECO:0007669"/>
    <property type="project" value="UniProtKB-UniRule"/>
</dbReference>
<keyword evidence="6 10" id="KW-0460">Magnesium</keyword>
<keyword evidence="5 10" id="KW-0378">Hydrolase</keyword>
<dbReference type="RefSeq" id="WP_169454835.1">
    <property type="nucleotide sequence ID" value="NZ_CP051774.1"/>
</dbReference>
<keyword evidence="3 10" id="KW-0479">Metal-binding</keyword>
<dbReference type="GO" id="GO:0017111">
    <property type="term" value="F:ribonucleoside triphosphate phosphatase activity"/>
    <property type="evidence" value="ECO:0007669"/>
    <property type="project" value="InterPro"/>
</dbReference>
<feature type="binding site" evidence="10">
    <location>
        <begin position="182"/>
        <end position="183"/>
    </location>
    <ligand>
        <name>substrate</name>
    </ligand>
</feature>
<evidence type="ECO:0000313" key="12">
    <source>
        <dbReference type="EMBL" id="QJE96434.1"/>
    </source>
</evidence>
<feature type="binding site" evidence="10">
    <location>
        <position position="177"/>
    </location>
    <ligand>
        <name>substrate</name>
    </ligand>
</feature>
<evidence type="ECO:0000256" key="8">
    <source>
        <dbReference type="ARBA" id="ARBA00051875"/>
    </source>
</evidence>
<dbReference type="GO" id="GO:0046872">
    <property type="term" value="F:metal ion binding"/>
    <property type="evidence" value="ECO:0007669"/>
    <property type="project" value="UniProtKB-KW"/>
</dbReference>
<keyword evidence="4 10" id="KW-0547">Nucleotide-binding</keyword>
<evidence type="ECO:0000256" key="5">
    <source>
        <dbReference type="ARBA" id="ARBA00022801"/>
    </source>
</evidence>
<evidence type="ECO:0000313" key="13">
    <source>
        <dbReference type="Proteomes" id="UP000501812"/>
    </source>
</evidence>
<reference evidence="12 13" key="1">
    <citation type="submission" date="2020-04" db="EMBL/GenBank/DDBJ databases">
        <title>Luteolibacter sp. G-1-1-1 isolated from soil.</title>
        <authorList>
            <person name="Dahal R.H."/>
        </authorList>
    </citation>
    <scope>NUCLEOTIDE SEQUENCE [LARGE SCALE GENOMIC DNA]</scope>
    <source>
        <strain evidence="12 13">G-1-1-1</strain>
    </source>
</reference>
<dbReference type="FunFam" id="3.90.950.10:FF:000001">
    <property type="entry name" value="dITP/XTP pyrophosphatase"/>
    <property type="match status" value="1"/>
</dbReference>